<keyword evidence="2" id="KW-1185">Reference proteome</keyword>
<gene>
    <name evidence="1" type="ORF">HDIA_1100</name>
</gene>
<dbReference type="KEGG" id="hdi:HDIA_1100"/>
<dbReference type="EMBL" id="LT960614">
    <property type="protein sequence ID" value="SON54641.1"/>
    <property type="molecule type" value="Genomic_DNA"/>
</dbReference>
<reference evidence="2" key="1">
    <citation type="submission" date="2017-09" db="EMBL/GenBank/DDBJ databases">
        <title>Genome sequence of Nannocystis excedens DSM 71.</title>
        <authorList>
            <person name="Blom J."/>
        </authorList>
    </citation>
    <scope>NUCLEOTIDE SEQUENCE [LARGE SCALE GENOMIC DNA]</scope>
    <source>
        <strain evidence="2">type strain: E19</strain>
    </source>
</reference>
<accession>A0A2C9D4E2</accession>
<evidence type="ECO:0000313" key="2">
    <source>
        <dbReference type="Proteomes" id="UP000223606"/>
    </source>
</evidence>
<dbReference type="AlphaFoldDB" id="A0A2C9D4E2"/>
<protein>
    <submittedName>
        <fullName evidence="1">Uncharacterized protein</fullName>
    </submittedName>
</protein>
<sequence>MLHHKMTIHVIMHHSTVTPGRVDKSLAAAACRLHSDGSGQPGLPVAGHRSELQSFLSGVQSGQAVKLPERKIGFR</sequence>
<name>A0A2C9D4E2_9HYPH</name>
<organism evidence="1 2">
    <name type="scientific">Hartmannibacter diazotrophicus</name>
    <dbReference type="NCBI Taxonomy" id="1482074"/>
    <lineage>
        <taxon>Bacteria</taxon>
        <taxon>Pseudomonadati</taxon>
        <taxon>Pseudomonadota</taxon>
        <taxon>Alphaproteobacteria</taxon>
        <taxon>Hyphomicrobiales</taxon>
        <taxon>Pleomorphomonadaceae</taxon>
        <taxon>Hartmannibacter</taxon>
    </lineage>
</organism>
<evidence type="ECO:0000313" key="1">
    <source>
        <dbReference type="EMBL" id="SON54641.1"/>
    </source>
</evidence>
<proteinExistence type="predicted"/>
<dbReference type="Proteomes" id="UP000223606">
    <property type="component" value="Chromosome 1"/>
</dbReference>